<reference evidence="1 2" key="1">
    <citation type="journal article" date="2021" name="BMC Biol.">
        <title>Horizontally acquired antibacterial genes associated with adaptive radiation of ladybird beetles.</title>
        <authorList>
            <person name="Li H.S."/>
            <person name="Tang X.F."/>
            <person name="Huang Y.H."/>
            <person name="Xu Z.Y."/>
            <person name="Chen M.L."/>
            <person name="Du X.Y."/>
            <person name="Qiu B.Y."/>
            <person name="Chen P.T."/>
            <person name="Zhang W."/>
            <person name="Slipinski A."/>
            <person name="Escalona H.E."/>
            <person name="Waterhouse R.M."/>
            <person name="Zwick A."/>
            <person name="Pang H."/>
        </authorList>
    </citation>
    <scope>NUCLEOTIDE SEQUENCE [LARGE SCALE GENOMIC DNA]</scope>
    <source>
        <strain evidence="1">SYSU2018</strain>
    </source>
</reference>
<gene>
    <name evidence="1" type="ORF">HHI36_019815</name>
</gene>
<evidence type="ECO:0000313" key="2">
    <source>
        <dbReference type="Proteomes" id="UP001516400"/>
    </source>
</evidence>
<organism evidence="1 2">
    <name type="scientific">Cryptolaemus montrouzieri</name>
    <dbReference type="NCBI Taxonomy" id="559131"/>
    <lineage>
        <taxon>Eukaryota</taxon>
        <taxon>Metazoa</taxon>
        <taxon>Ecdysozoa</taxon>
        <taxon>Arthropoda</taxon>
        <taxon>Hexapoda</taxon>
        <taxon>Insecta</taxon>
        <taxon>Pterygota</taxon>
        <taxon>Neoptera</taxon>
        <taxon>Endopterygota</taxon>
        <taxon>Coleoptera</taxon>
        <taxon>Polyphaga</taxon>
        <taxon>Cucujiformia</taxon>
        <taxon>Coccinelloidea</taxon>
        <taxon>Coccinellidae</taxon>
        <taxon>Scymninae</taxon>
        <taxon>Scymnini</taxon>
        <taxon>Cryptolaemus</taxon>
    </lineage>
</organism>
<proteinExistence type="predicted"/>
<sequence>MNPRIRVQGEKVEIGVETTKKVVGMKTGKSSSPEGIYIENAEEQEAGSERYTVWELSWIDSVYTLQFAEDAEYIMRKLVGEYNNWGLMINFERTKYLCVGNYFNSLELDEGKDISGSREYTYLGVTFDDTGTDGKEIEKRITQAKQVIGCLDSVP</sequence>
<evidence type="ECO:0000313" key="1">
    <source>
        <dbReference type="EMBL" id="KAL3275043.1"/>
    </source>
</evidence>
<keyword evidence="2" id="KW-1185">Reference proteome</keyword>
<dbReference type="Proteomes" id="UP001516400">
    <property type="component" value="Unassembled WGS sequence"/>
</dbReference>
<comment type="caution">
    <text evidence="1">The sequence shown here is derived from an EMBL/GenBank/DDBJ whole genome shotgun (WGS) entry which is preliminary data.</text>
</comment>
<dbReference type="AlphaFoldDB" id="A0ABD2N8Q8"/>
<accession>A0ABD2N8Q8</accession>
<name>A0ABD2N8Q8_9CUCU</name>
<protein>
    <submittedName>
        <fullName evidence="1">Uncharacterized protein</fullName>
    </submittedName>
</protein>
<dbReference type="EMBL" id="JABFTP020000083">
    <property type="protein sequence ID" value="KAL3275043.1"/>
    <property type="molecule type" value="Genomic_DNA"/>
</dbReference>